<sequence length="46" mass="5416">MNYAIFICCSLSLKIYLSCTQMLKIMLRSKEGLETSIKNMRKNLQR</sequence>
<dbReference type="GO" id="GO:0016301">
    <property type="term" value="F:kinase activity"/>
    <property type="evidence" value="ECO:0007669"/>
    <property type="project" value="UniProtKB-KW"/>
</dbReference>
<proteinExistence type="predicted"/>
<organism evidence="1">
    <name type="scientific">Rhizophora mucronata</name>
    <name type="common">Asiatic mangrove</name>
    <dbReference type="NCBI Taxonomy" id="61149"/>
    <lineage>
        <taxon>Eukaryota</taxon>
        <taxon>Viridiplantae</taxon>
        <taxon>Streptophyta</taxon>
        <taxon>Embryophyta</taxon>
        <taxon>Tracheophyta</taxon>
        <taxon>Spermatophyta</taxon>
        <taxon>Magnoliopsida</taxon>
        <taxon>eudicotyledons</taxon>
        <taxon>Gunneridae</taxon>
        <taxon>Pentapetalae</taxon>
        <taxon>rosids</taxon>
        <taxon>fabids</taxon>
        <taxon>Malpighiales</taxon>
        <taxon>Rhizophoraceae</taxon>
        <taxon>Rhizophora</taxon>
    </lineage>
</organism>
<name>A0A2P2MT66_RHIMU</name>
<dbReference type="EMBL" id="GGEC01052918">
    <property type="protein sequence ID" value="MBX33402.1"/>
    <property type="molecule type" value="Transcribed_RNA"/>
</dbReference>
<dbReference type="AlphaFoldDB" id="A0A2P2MT66"/>
<keyword evidence="1" id="KW-0418">Kinase</keyword>
<keyword evidence="1" id="KW-0808">Transferase</keyword>
<evidence type="ECO:0000313" key="1">
    <source>
        <dbReference type="EMBL" id="MBX33402.1"/>
    </source>
</evidence>
<accession>A0A2P2MT66</accession>
<reference evidence="1" key="1">
    <citation type="submission" date="2018-02" db="EMBL/GenBank/DDBJ databases">
        <title>Rhizophora mucronata_Transcriptome.</title>
        <authorList>
            <person name="Meera S.P."/>
            <person name="Sreeshan A."/>
            <person name="Augustine A."/>
        </authorList>
    </citation>
    <scope>NUCLEOTIDE SEQUENCE</scope>
    <source>
        <tissue evidence="1">Leaf</tissue>
    </source>
</reference>
<protein>
    <submittedName>
        <fullName evidence="1">Putative GTP diphosphokinase RSH1ic isoform X2</fullName>
    </submittedName>
</protein>